<dbReference type="KEGG" id="mdi:METDI0243"/>
<name>C7C7Y1_METED</name>
<accession>C7C7Y1</accession>
<proteinExistence type="predicted"/>
<dbReference type="AlphaFoldDB" id="C7C7Y1"/>
<dbReference type="HOGENOM" id="CLU_3426602_0_0_5"/>
<sequence>MTANDKYDREHLIGMIETLQA</sequence>
<organism evidence="1 2">
    <name type="scientific">Methylorubrum extorquens (strain DSM 6343 / CIP 106787 / DM4)</name>
    <name type="common">Methylobacterium extorquens</name>
    <dbReference type="NCBI Taxonomy" id="661410"/>
    <lineage>
        <taxon>Bacteria</taxon>
        <taxon>Pseudomonadati</taxon>
        <taxon>Pseudomonadota</taxon>
        <taxon>Alphaproteobacteria</taxon>
        <taxon>Hyphomicrobiales</taxon>
        <taxon>Methylobacteriaceae</taxon>
        <taxon>Methylorubrum</taxon>
    </lineage>
</organism>
<gene>
    <name evidence="1" type="ORF">METD_I0243</name>
</gene>
<evidence type="ECO:0000313" key="1">
    <source>
        <dbReference type="EMBL" id="CAX21910.1"/>
    </source>
</evidence>
<dbReference type="EMBL" id="FP103042">
    <property type="protein sequence ID" value="CAX21910.1"/>
    <property type="molecule type" value="Genomic_DNA"/>
</dbReference>
<reference evidence="2" key="1">
    <citation type="journal article" date="2009" name="PLoS ONE">
        <title>Methylobacterium genome sequences: a reference blueprint to investigate microbial metabolism of C1 compounds from natural and industrial sources.</title>
        <authorList>
            <person name="Vuilleumier S."/>
            <person name="Chistoserdova L."/>
            <person name="Lee M.-C."/>
            <person name="Bringel F."/>
            <person name="Lajus A."/>
            <person name="Zhou Y."/>
            <person name="Gourion B."/>
            <person name="Barbe V."/>
            <person name="Chang J."/>
            <person name="Cruveiller S."/>
            <person name="Dossat C."/>
            <person name="Gillett W."/>
            <person name="Gruffaz C."/>
            <person name="Haugen E."/>
            <person name="Hourcade E."/>
            <person name="Levy R."/>
            <person name="Mangenot S."/>
            <person name="Muller E."/>
            <person name="Nadalig T."/>
            <person name="Pagni M."/>
            <person name="Penny C."/>
            <person name="Peyraud R."/>
            <person name="Robinson D.G."/>
            <person name="Roche D."/>
            <person name="Rouy Z."/>
            <person name="Saenampechek C."/>
            <person name="Salvignol G."/>
            <person name="Vallenet D."/>
            <person name="Wu Z."/>
            <person name="Marx C.J."/>
            <person name="Vorholt J.A."/>
            <person name="Olson M.V."/>
            <person name="Kaul R."/>
            <person name="Weissenbach J."/>
            <person name="Medigue C."/>
            <person name="Lidstrom M.E."/>
        </authorList>
    </citation>
    <scope>NUCLEOTIDE SEQUENCE [LARGE SCALE GENOMIC DNA]</scope>
    <source>
        <strain evidence="2">DSM 6343 / CIP 106787 / DM4</strain>
    </source>
</reference>
<protein>
    <submittedName>
        <fullName evidence="1">Uncharacterized protein</fullName>
    </submittedName>
</protein>
<dbReference type="Proteomes" id="UP000008070">
    <property type="component" value="Chromosome"/>
</dbReference>
<evidence type="ECO:0000313" key="2">
    <source>
        <dbReference type="Proteomes" id="UP000008070"/>
    </source>
</evidence>